<dbReference type="Pfam" id="PF18796">
    <property type="entry name" value="LPD1"/>
    <property type="match status" value="1"/>
</dbReference>
<gene>
    <name evidence="2" type="ORF">Q4Q50_09475</name>
</gene>
<feature type="domain" description="Large polyvalent protein-associated" evidence="1">
    <location>
        <begin position="182"/>
        <end position="255"/>
    </location>
</feature>
<evidence type="ECO:0000313" key="2">
    <source>
        <dbReference type="EMBL" id="MDT3280513.1"/>
    </source>
</evidence>
<dbReference type="EMBL" id="JAUOES010000008">
    <property type="protein sequence ID" value="MDT3280513.1"/>
    <property type="molecule type" value="Genomic_DNA"/>
</dbReference>
<dbReference type="InterPro" id="IPR041047">
    <property type="entry name" value="LPD1"/>
</dbReference>
<protein>
    <recommendedName>
        <fullName evidence="1">Large polyvalent protein-associated domain-containing protein</fullName>
    </recommendedName>
</protein>
<sequence>MLINQQYTRHGPDYRFGEQVTFLDVKQTFGFSHVRVGRWVTRDESRLAADLVFDSLADLAFILKLPPLTLGLRETVSLAFGHGGQKGVQAHYAPATRELALAKNAGAGALAHEFWHAFDHYIAAKSFKSLSKRFQCASDLWLSDLHIIEHPLNARLSEIFKVTFLSDNGDEPHDYVRRAIALDKKHGMQYFARPTEMMARAFEACIESYDAISNPYLVSGTRFSAMAKEGAYPDEAHRKVIFNALINYFEPLGMALSKRPFG</sequence>
<evidence type="ECO:0000313" key="3">
    <source>
        <dbReference type="Proteomes" id="UP001249505"/>
    </source>
</evidence>
<keyword evidence="3" id="KW-1185">Reference proteome</keyword>
<comment type="caution">
    <text evidence="2">The sequence shown here is derived from an EMBL/GenBank/DDBJ whole genome shotgun (WGS) entry which is preliminary data.</text>
</comment>
<dbReference type="Proteomes" id="UP001249505">
    <property type="component" value="Unassembled WGS sequence"/>
</dbReference>
<proteinExistence type="predicted"/>
<name>A0ABU3FZR4_9GAMM</name>
<accession>A0ABU3FZR4</accession>
<dbReference type="RefSeq" id="WP_311899146.1">
    <property type="nucleotide sequence ID" value="NZ_JAUOES010000008.1"/>
</dbReference>
<evidence type="ECO:0000259" key="1">
    <source>
        <dbReference type="Pfam" id="PF18796"/>
    </source>
</evidence>
<reference evidence="2 3" key="1">
    <citation type="submission" date="2023-07" db="EMBL/GenBank/DDBJ databases">
        <title>Novel Shewanella species isolated from Baltic Sea sediments.</title>
        <authorList>
            <person name="Martin-Rodriguez A.J."/>
        </authorList>
    </citation>
    <scope>NUCLEOTIDE SEQUENCE [LARGE SCALE GENOMIC DNA]</scope>
    <source>
        <strain evidence="2 3">SP2S1-2</strain>
    </source>
</reference>
<organism evidence="2 3">
    <name type="scientific">Shewanella scandinavica</name>
    <dbReference type="NCBI Taxonomy" id="3063538"/>
    <lineage>
        <taxon>Bacteria</taxon>
        <taxon>Pseudomonadati</taxon>
        <taxon>Pseudomonadota</taxon>
        <taxon>Gammaproteobacteria</taxon>
        <taxon>Alteromonadales</taxon>
        <taxon>Shewanellaceae</taxon>
        <taxon>Shewanella</taxon>
    </lineage>
</organism>
<dbReference type="NCBIfam" id="NF041907">
    <property type="entry name" value="CLCA_X"/>
    <property type="match status" value="1"/>
</dbReference>